<sequence>MSTVHKLLMEGCRWLKKLHVHVKRVPERILQLLARYEKTLKISNPGTQYNLDTKSDGHFKYVYMAMAFCPSSLSGNTKISLEISLLPLSRLGSIEINPEISLIPSSRPENTDIIFEISLLLSSRLGNIESSLEISLLSSS</sequence>
<evidence type="ECO:0000313" key="1">
    <source>
        <dbReference type="EMBL" id="TYK02514.1"/>
    </source>
</evidence>
<gene>
    <name evidence="1" type="ORF">E5676_scaffold784G00400</name>
</gene>
<evidence type="ECO:0000313" key="2">
    <source>
        <dbReference type="Proteomes" id="UP000321947"/>
    </source>
</evidence>
<proteinExistence type="predicted"/>
<accession>A0A5D3BTM1</accession>
<organism evidence="1 2">
    <name type="scientific">Cucumis melo var. makuwa</name>
    <name type="common">Oriental melon</name>
    <dbReference type="NCBI Taxonomy" id="1194695"/>
    <lineage>
        <taxon>Eukaryota</taxon>
        <taxon>Viridiplantae</taxon>
        <taxon>Streptophyta</taxon>
        <taxon>Embryophyta</taxon>
        <taxon>Tracheophyta</taxon>
        <taxon>Spermatophyta</taxon>
        <taxon>Magnoliopsida</taxon>
        <taxon>eudicotyledons</taxon>
        <taxon>Gunneridae</taxon>
        <taxon>Pentapetalae</taxon>
        <taxon>rosids</taxon>
        <taxon>fabids</taxon>
        <taxon>Cucurbitales</taxon>
        <taxon>Cucurbitaceae</taxon>
        <taxon>Benincaseae</taxon>
        <taxon>Cucumis</taxon>
    </lineage>
</organism>
<dbReference type="EMBL" id="SSTD01015580">
    <property type="protein sequence ID" value="TYK02514.1"/>
    <property type="molecule type" value="Genomic_DNA"/>
</dbReference>
<reference evidence="1 2" key="1">
    <citation type="submission" date="2019-08" db="EMBL/GenBank/DDBJ databases">
        <title>Draft genome sequences of two oriental melons (Cucumis melo L. var makuwa).</title>
        <authorList>
            <person name="Kwon S.-Y."/>
        </authorList>
    </citation>
    <scope>NUCLEOTIDE SEQUENCE [LARGE SCALE GENOMIC DNA]</scope>
    <source>
        <strain evidence="2">cv. Chang Bougi</strain>
        <tissue evidence="1">Leaf</tissue>
    </source>
</reference>
<dbReference type="AlphaFoldDB" id="A0A5D3BTM1"/>
<comment type="caution">
    <text evidence="1">The sequence shown here is derived from an EMBL/GenBank/DDBJ whole genome shotgun (WGS) entry which is preliminary data.</text>
</comment>
<dbReference type="Proteomes" id="UP000321947">
    <property type="component" value="Unassembled WGS sequence"/>
</dbReference>
<name>A0A5D3BTM1_CUCMM</name>
<protein>
    <submittedName>
        <fullName evidence="1">Uncharacterized protein</fullName>
    </submittedName>
</protein>